<comment type="caution">
    <text evidence="9">The sequence shown here is derived from an EMBL/GenBank/DDBJ whole genome shotgun (WGS) entry which is preliminary data.</text>
</comment>
<evidence type="ECO:0000256" key="6">
    <source>
        <dbReference type="ARBA" id="ARBA00023237"/>
    </source>
</evidence>
<evidence type="ECO:0000256" key="4">
    <source>
        <dbReference type="ARBA" id="ARBA00022692"/>
    </source>
</evidence>
<dbReference type="InterPro" id="IPR037066">
    <property type="entry name" value="Plug_dom_sf"/>
</dbReference>
<keyword evidence="10" id="KW-1185">Reference proteome</keyword>
<feature type="domain" description="TonB-dependent receptor plug" evidence="8">
    <location>
        <begin position="51"/>
        <end position="137"/>
    </location>
</feature>
<dbReference type="InterPro" id="IPR036942">
    <property type="entry name" value="Beta-barrel_TonB_sf"/>
</dbReference>
<feature type="chain" id="PRO_5046126688" evidence="7">
    <location>
        <begin position="20"/>
        <end position="666"/>
    </location>
</feature>
<keyword evidence="3" id="KW-1134">Transmembrane beta strand</keyword>
<sequence length="666" mass="75753">MKKLIICCFSLFFCGLVFGQDEEDIVKKDTIILDEITVVGRRKLTNYRQEKTLSSLDDFLEKANKITMIKRGNYAWEPSLNNMNSERLNVTIDGMQIFGACTDKMDPITSYVDVSNLEKVQVGSGQEGTENGHCVGGGINLQLPASKFFESGLKTSVDLGYETNSNYKTAGLDLEYSGKNFYINADGIFRKADNYDAGRNNEILYSQFEKYNVSLQTGYKLSEKHSLDANVIYDKATDVGYPALPMDVSLAEAIITSVTHNFSSDSTIINTLESKLYFNTITHIMDDSKRPIVAIRMDMPGWSDTYGFYSKATILKEKHNLSLNLNGFYNRSLAEMTMYPNDSSQPAMFMYTWPDIRTLYSGIYAKDVYNINDNATFSASIRLGFHQNRIAEEVGLESLQIFYPELSDSKNRFLKSFSGDYSFKKKDYDFSFGLGYGERAPSVSEGYGFFLFNSFDNFDYIGNPTLKNEKAVEANVKANYHMNKFHLGIESSYFHIKDYIIGNIDQNLSSMTINADGVKVYEALSYATIFDVYLNASYAFSERVSFNGTIGYNYGKGSNDENLPLIKPFSYFAELNYHKKRFNAAMQLEGHGNQSRYNSFYGEDETPSYAILNLNLGNEFYIKQNQLIIKYGVENILDTKYSSYADWNNIPRQGRNFYINISAIIW</sequence>
<proteinExistence type="predicted"/>
<dbReference type="PANTHER" id="PTHR30069">
    <property type="entry name" value="TONB-DEPENDENT OUTER MEMBRANE RECEPTOR"/>
    <property type="match status" value="1"/>
</dbReference>
<dbReference type="Pfam" id="PF07715">
    <property type="entry name" value="Plug"/>
    <property type="match status" value="1"/>
</dbReference>
<feature type="signal peptide" evidence="7">
    <location>
        <begin position="1"/>
        <end position="19"/>
    </location>
</feature>
<dbReference type="InterPro" id="IPR039426">
    <property type="entry name" value="TonB-dep_rcpt-like"/>
</dbReference>
<organism evidence="9 10">
    <name type="scientific">Lacinutrix iliipiscaria</name>
    <dbReference type="NCBI Taxonomy" id="1230532"/>
    <lineage>
        <taxon>Bacteria</taxon>
        <taxon>Pseudomonadati</taxon>
        <taxon>Bacteroidota</taxon>
        <taxon>Flavobacteriia</taxon>
        <taxon>Flavobacteriales</taxon>
        <taxon>Flavobacteriaceae</taxon>
        <taxon>Lacinutrix</taxon>
    </lineage>
</organism>
<evidence type="ECO:0000256" key="2">
    <source>
        <dbReference type="ARBA" id="ARBA00022448"/>
    </source>
</evidence>
<dbReference type="EMBL" id="JBHUOV010000005">
    <property type="protein sequence ID" value="MFD2823998.1"/>
    <property type="molecule type" value="Genomic_DNA"/>
</dbReference>
<evidence type="ECO:0000313" key="9">
    <source>
        <dbReference type="EMBL" id="MFD2823998.1"/>
    </source>
</evidence>
<dbReference type="PANTHER" id="PTHR30069:SF49">
    <property type="entry name" value="OUTER MEMBRANE PROTEIN C"/>
    <property type="match status" value="1"/>
</dbReference>
<keyword evidence="9" id="KW-0675">Receptor</keyword>
<evidence type="ECO:0000259" key="8">
    <source>
        <dbReference type="Pfam" id="PF07715"/>
    </source>
</evidence>
<keyword evidence="7" id="KW-0732">Signal</keyword>
<keyword evidence="2" id="KW-0813">Transport</keyword>
<protein>
    <submittedName>
        <fullName evidence="9">TonB-dependent receptor plug domain-containing protein</fullName>
    </submittedName>
</protein>
<reference evidence="10" key="1">
    <citation type="journal article" date="2019" name="Int. J. Syst. Evol. Microbiol.">
        <title>The Global Catalogue of Microorganisms (GCM) 10K type strain sequencing project: providing services to taxonomists for standard genome sequencing and annotation.</title>
        <authorList>
            <consortium name="The Broad Institute Genomics Platform"/>
            <consortium name="The Broad Institute Genome Sequencing Center for Infectious Disease"/>
            <person name="Wu L."/>
            <person name="Ma J."/>
        </authorList>
    </citation>
    <scope>NUCLEOTIDE SEQUENCE [LARGE SCALE GENOMIC DNA]</scope>
    <source>
        <strain evidence="10">KCTC 32141</strain>
    </source>
</reference>
<evidence type="ECO:0000256" key="5">
    <source>
        <dbReference type="ARBA" id="ARBA00023136"/>
    </source>
</evidence>
<dbReference type="Gene3D" id="2.40.170.20">
    <property type="entry name" value="TonB-dependent receptor, beta-barrel domain"/>
    <property type="match status" value="1"/>
</dbReference>
<evidence type="ECO:0000256" key="3">
    <source>
        <dbReference type="ARBA" id="ARBA00022452"/>
    </source>
</evidence>
<keyword evidence="4" id="KW-0812">Transmembrane</keyword>
<keyword evidence="6" id="KW-0998">Cell outer membrane</keyword>
<name>A0ABW5WMN6_9FLAO</name>
<evidence type="ECO:0000313" key="10">
    <source>
        <dbReference type="Proteomes" id="UP001597533"/>
    </source>
</evidence>
<evidence type="ECO:0000256" key="7">
    <source>
        <dbReference type="SAM" id="SignalP"/>
    </source>
</evidence>
<dbReference type="InterPro" id="IPR012910">
    <property type="entry name" value="Plug_dom"/>
</dbReference>
<dbReference type="SUPFAM" id="SSF56935">
    <property type="entry name" value="Porins"/>
    <property type="match status" value="1"/>
</dbReference>
<dbReference type="RefSeq" id="WP_183489706.1">
    <property type="nucleotide sequence ID" value="NZ_JBHUOV010000005.1"/>
</dbReference>
<keyword evidence="5" id="KW-0472">Membrane</keyword>
<dbReference type="Proteomes" id="UP001597533">
    <property type="component" value="Unassembled WGS sequence"/>
</dbReference>
<gene>
    <name evidence="9" type="ORF">ACFS5M_09970</name>
</gene>
<evidence type="ECO:0000256" key="1">
    <source>
        <dbReference type="ARBA" id="ARBA00004571"/>
    </source>
</evidence>
<comment type="subcellular location">
    <subcellularLocation>
        <location evidence="1">Cell outer membrane</location>
        <topology evidence="1">Multi-pass membrane protein</topology>
    </subcellularLocation>
</comment>
<dbReference type="Gene3D" id="2.170.130.10">
    <property type="entry name" value="TonB-dependent receptor, plug domain"/>
    <property type="match status" value="1"/>
</dbReference>
<accession>A0ABW5WMN6</accession>